<sequence length="167" mass="18454">MSALIPFLIFCQALGAFTGAFSAVWSEIAYVRAMHDGKIDHAERAHLDSIARGLRFGMTLLLLASFGLVIADFALRAALQPALTPSYWIFIVLALVIIGVSWALSRHFISFAFGSALIFTAWWFLAYLSIGWLPPLTFGAALAFFAVATAIFYVILQGNRFFVLRKK</sequence>
<evidence type="ECO:0000256" key="1">
    <source>
        <dbReference type="SAM" id="Phobius"/>
    </source>
</evidence>
<name>A0A1F6DU47_9BACT</name>
<feature type="transmembrane region" description="Helical" evidence="1">
    <location>
        <begin position="6"/>
        <end position="33"/>
    </location>
</feature>
<feature type="transmembrane region" description="Helical" evidence="1">
    <location>
        <begin position="54"/>
        <end position="75"/>
    </location>
</feature>
<dbReference type="AlphaFoldDB" id="A0A1F6DU47"/>
<dbReference type="Proteomes" id="UP000177232">
    <property type="component" value="Unassembled WGS sequence"/>
</dbReference>
<keyword evidence="1" id="KW-1133">Transmembrane helix</keyword>
<proteinExistence type="predicted"/>
<keyword evidence="1" id="KW-0472">Membrane</keyword>
<comment type="caution">
    <text evidence="2">The sequence shown here is derived from an EMBL/GenBank/DDBJ whole genome shotgun (WGS) entry which is preliminary data.</text>
</comment>
<accession>A0A1F6DU47</accession>
<keyword evidence="1" id="KW-0812">Transmembrane</keyword>
<feature type="transmembrane region" description="Helical" evidence="1">
    <location>
        <begin position="87"/>
        <end position="104"/>
    </location>
</feature>
<organism evidence="2 3">
    <name type="scientific">Candidatus Kaiserbacteria bacterium RIFCSPHIGHO2_02_FULL_55_17</name>
    <dbReference type="NCBI Taxonomy" id="1798496"/>
    <lineage>
        <taxon>Bacteria</taxon>
        <taxon>Candidatus Kaiseribacteriota</taxon>
    </lineage>
</organism>
<dbReference type="EMBL" id="MFLJ01000018">
    <property type="protein sequence ID" value="OGG64542.1"/>
    <property type="molecule type" value="Genomic_DNA"/>
</dbReference>
<reference evidence="2 3" key="1">
    <citation type="journal article" date="2016" name="Nat. Commun.">
        <title>Thousands of microbial genomes shed light on interconnected biogeochemical processes in an aquifer system.</title>
        <authorList>
            <person name="Anantharaman K."/>
            <person name="Brown C.T."/>
            <person name="Hug L.A."/>
            <person name="Sharon I."/>
            <person name="Castelle C.J."/>
            <person name="Probst A.J."/>
            <person name="Thomas B.C."/>
            <person name="Singh A."/>
            <person name="Wilkins M.J."/>
            <person name="Karaoz U."/>
            <person name="Brodie E.L."/>
            <person name="Williams K.H."/>
            <person name="Hubbard S.S."/>
            <person name="Banfield J.F."/>
        </authorList>
    </citation>
    <scope>NUCLEOTIDE SEQUENCE [LARGE SCALE GENOMIC DNA]</scope>
</reference>
<gene>
    <name evidence="2" type="ORF">A3C94_02750</name>
</gene>
<feature type="transmembrane region" description="Helical" evidence="1">
    <location>
        <begin position="111"/>
        <end position="130"/>
    </location>
</feature>
<protein>
    <submittedName>
        <fullName evidence="2">Uncharacterized protein</fullName>
    </submittedName>
</protein>
<evidence type="ECO:0000313" key="2">
    <source>
        <dbReference type="EMBL" id="OGG64542.1"/>
    </source>
</evidence>
<evidence type="ECO:0000313" key="3">
    <source>
        <dbReference type="Proteomes" id="UP000177232"/>
    </source>
</evidence>
<feature type="transmembrane region" description="Helical" evidence="1">
    <location>
        <begin position="136"/>
        <end position="156"/>
    </location>
</feature>
<dbReference type="STRING" id="1798496.A3C94_02750"/>